<feature type="compositionally biased region" description="Low complexity" evidence="1">
    <location>
        <begin position="658"/>
        <end position="670"/>
    </location>
</feature>
<sequence length="670" mass="69686">MQIGRRSPKIDEVEIQPLANDSLSPIPDLSGSPITVPCTGTVCNITTGPGSVHLNATTFSPTAAALADLSLNSTATGTFITTSSLASTVPSLTTVRSPVSTVAGPPSTSAAPIVSSVVVPSSSRSPALKEPTAIADPSSSSSSDMAVSKSSSSPSPTTHATPTSSASKPHTSSTSAAPPKSTGPAPPAPPSTTAKSSTHSSATPLSTQRAEPSLTPSSSPSATSSPAGTAAPVTNTASQNSSTHAPSTPSNSSKTHPNSTSVADGQPPFSSPLPVTSAPSSSTSAPQTGATIHSSEAISSNWDFFDNKKAVAGVFVVVGLALLAIILGSVCYCRRLRARKLRRSVAFQTISQPITTYRPTGSLHEGLMLDGERESSHRHLMMSPSLRGSDIVSVHRSASESSHLSGDVHSPETPGRAGIGALGLTGMRTHMDIAPPGRQMSQVYRYDGPFSDYHQVPPPLNGFARSLFPQPDMSTIGMAISGGPETTPNVNKSRFSDDRAPSPTPSTPSIYPPSLPVQQDAEDSHFYEKEMRRPTLEVPVTRPLNLKVPQRVHFNELRREASASDPFADPDPDSVDDLFYLETQGKVPPPKIDTRQLYNPGPLTPSDSTPGDSSATTPSTTQSSDSDHDAKSNPFASAFLGRPVVGKIEAWARPPRSPLRNPSLSSRAGK</sequence>
<feature type="region of interest" description="Disordered" evidence="1">
    <location>
        <begin position="397"/>
        <end position="422"/>
    </location>
</feature>
<evidence type="ECO:0000256" key="1">
    <source>
        <dbReference type="SAM" id="MobiDB-lite"/>
    </source>
</evidence>
<feature type="compositionally biased region" description="Polar residues" evidence="1">
    <location>
        <begin position="484"/>
        <end position="493"/>
    </location>
</feature>
<protein>
    <submittedName>
        <fullName evidence="3">Uncharacterized protein</fullName>
    </submittedName>
</protein>
<feature type="region of interest" description="Disordered" evidence="1">
    <location>
        <begin position="584"/>
        <end position="670"/>
    </location>
</feature>
<feature type="region of interest" description="Disordered" evidence="1">
    <location>
        <begin position="478"/>
        <end position="517"/>
    </location>
</feature>
<dbReference type="InParanoid" id="A0A0H2S5X0"/>
<feature type="compositionally biased region" description="Pro residues" evidence="1">
    <location>
        <begin position="502"/>
        <end position="515"/>
    </location>
</feature>
<dbReference type="STRING" id="27342.A0A0H2S5X0"/>
<evidence type="ECO:0000256" key="2">
    <source>
        <dbReference type="SAM" id="Phobius"/>
    </source>
</evidence>
<name>A0A0H2S5X0_9AGAM</name>
<proteinExistence type="predicted"/>
<feature type="transmembrane region" description="Helical" evidence="2">
    <location>
        <begin position="310"/>
        <end position="333"/>
    </location>
</feature>
<keyword evidence="4" id="KW-1185">Reference proteome</keyword>
<accession>A0A0H2S5X0</accession>
<dbReference type="AlphaFoldDB" id="A0A0H2S5X0"/>
<gene>
    <name evidence="3" type="ORF">SCHPADRAFT_186056</name>
</gene>
<feature type="compositionally biased region" description="Polar residues" evidence="1">
    <location>
        <begin position="233"/>
        <end position="263"/>
    </location>
</feature>
<organism evidence="3 4">
    <name type="scientific">Schizopora paradoxa</name>
    <dbReference type="NCBI Taxonomy" id="27342"/>
    <lineage>
        <taxon>Eukaryota</taxon>
        <taxon>Fungi</taxon>
        <taxon>Dikarya</taxon>
        <taxon>Basidiomycota</taxon>
        <taxon>Agaricomycotina</taxon>
        <taxon>Agaricomycetes</taxon>
        <taxon>Hymenochaetales</taxon>
        <taxon>Schizoporaceae</taxon>
        <taxon>Schizopora</taxon>
    </lineage>
</organism>
<dbReference type="Proteomes" id="UP000053477">
    <property type="component" value="Unassembled WGS sequence"/>
</dbReference>
<feature type="compositionally biased region" description="Low complexity" evidence="1">
    <location>
        <begin position="191"/>
        <end position="232"/>
    </location>
</feature>
<feature type="compositionally biased region" description="Low complexity" evidence="1">
    <location>
        <begin position="612"/>
        <end position="624"/>
    </location>
</feature>
<reference evidence="3 4" key="1">
    <citation type="submission" date="2015-04" db="EMBL/GenBank/DDBJ databases">
        <title>Complete genome sequence of Schizopora paradoxa KUC8140, a cosmopolitan wood degrader in East Asia.</title>
        <authorList>
            <consortium name="DOE Joint Genome Institute"/>
            <person name="Min B."/>
            <person name="Park H."/>
            <person name="Jang Y."/>
            <person name="Kim J.-J."/>
            <person name="Kim K.H."/>
            <person name="Pangilinan J."/>
            <person name="Lipzen A."/>
            <person name="Riley R."/>
            <person name="Grigoriev I.V."/>
            <person name="Spatafora J.W."/>
            <person name="Choi I.-G."/>
        </authorList>
    </citation>
    <scope>NUCLEOTIDE SEQUENCE [LARGE SCALE GENOMIC DNA]</scope>
    <source>
        <strain evidence="3 4">KUC8140</strain>
    </source>
</reference>
<evidence type="ECO:0000313" key="4">
    <source>
        <dbReference type="Proteomes" id="UP000053477"/>
    </source>
</evidence>
<keyword evidence="2" id="KW-0472">Membrane</keyword>
<keyword evidence="2" id="KW-1133">Transmembrane helix</keyword>
<keyword evidence="2" id="KW-0812">Transmembrane</keyword>
<feature type="region of interest" description="Disordered" evidence="1">
    <location>
        <begin position="122"/>
        <end position="292"/>
    </location>
</feature>
<evidence type="ECO:0000313" key="3">
    <source>
        <dbReference type="EMBL" id="KLO17023.1"/>
    </source>
</evidence>
<feature type="compositionally biased region" description="Low complexity" evidence="1">
    <location>
        <begin position="122"/>
        <end position="183"/>
    </location>
</feature>
<feature type="compositionally biased region" description="Low complexity" evidence="1">
    <location>
        <begin position="272"/>
        <end position="291"/>
    </location>
</feature>
<dbReference type="EMBL" id="KQ085909">
    <property type="protein sequence ID" value="KLO17023.1"/>
    <property type="molecule type" value="Genomic_DNA"/>
</dbReference>